<accession>A0A165Z8I8</accession>
<dbReference type="OrthoDB" id="3133866at2759"/>
<name>A0A165Z8I8_9AGAM</name>
<evidence type="ECO:0000313" key="1">
    <source>
        <dbReference type="EMBL" id="KZP10328.1"/>
    </source>
</evidence>
<dbReference type="EMBL" id="KV417682">
    <property type="protein sequence ID" value="KZP10328.1"/>
    <property type="molecule type" value="Genomic_DNA"/>
</dbReference>
<protein>
    <submittedName>
        <fullName evidence="1">Uncharacterized protein</fullName>
    </submittedName>
</protein>
<dbReference type="Proteomes" id="UP000076532">
    <property type="component" value="Unassembled WGS sequence"/>
</dbReference>
<sequence length="305" mass="33802">MLLSPMETWLYPTEYYVKGGEPIDLPLLLDPTARSVASSREILLGTESKVPSPAVLEALANVCAFGAPAEDEATQQHSAEVLLQFLIQTARSSVHEYRPYGAQAWDSLHTAIKLVLSVPSGWGKDPRALVRSAAVRALGVWADPSSIILMKEAEASALHKSSIPRGALRHYFDRPGTVVAACHYGTDNEELVLEENRENLPLGRSLLNRIDQNEYLINLWDNILPKGTVLQSGEEKAKQYTEMIAKSDSPIYTAASRRIGNGRGSSYRKITFEILLTLDTDRVTARMKWRENGVDKYSPATLAYF</sequence>
<evidence type="ECO:0000313" key="2">
    <source>
        <dbReference type="Proteomes" id="UP000076532"/>
    </source>
</evidence>
<organism evidence="1 2">
    <name type="scientific">Athelia psychrophila</name>
    <dbReference type="NCBI Taxonomy" id="1759441"/>
    <lineage>
        <taxon>Eukaryota</taxon>
        <taxon>Fungi</taxon>
        <taxon>Dikarya</taxon>
        <taxon>Basidiomycota</taxon>
        <taxon>Agaricomycotina</taxon>
        <taxon>Agaricomycetes</taxon>
        <taxon>Agaricomycetidae</taxon>
        <taxon>Atheliales</taxon>
        <taxon>Atheliaceae</taxon>
        <taxon>Athelia</taxon>
    </lineage>
</organism>
<keyword evidence="2" id="KW-1185">Reference proteome</keyword>
<dbReference type="AlphaFoldDB" id="A0A165Z8I8"/>
<reference evidence="1 2" key="1">
    <citation type="journal article" date="2016" name="Mol. Biol. Evol.">
        <title>Comparative Genomics of Early-Diverging Mushroom-Forming Fungi Provides Insights into the Origins of Lignocellulose Decay Capabilities.</title>
        <authorList>
            <person name="Nagy L.G."/>
            <person name="Riley R."/>
            <person name="Tritt A."/>
            <person name="Adam C."/>
            <person name="Daum C."/>
            <person name="Floudas D."/>
            <person name="Sun H."/>
            <person name="Yadav J.S."/>
            <person name="Pangilinan J."/>
            <person name="Larsson K.H."/>
            <person name="Matsuura K."/>
            <person name="Barry K."/>
            <person name="Labutti K."/>
            <person name="Kuo R."/>
            <person name="Ohm R.A."/>
            <person name="Bhattacharya S.S."/>
            <person name="Shirouzu T."/>
            <person name="Yoshinaga Y."/>
            <person name="Martin F.M."/>
            <person name="Grigoriev I.V."/>
            <person name="Hibbett D.S."/>
        </authorList>
    </citation>
    <scope>NUCLEOTIDE SEQUENCE [LARGE SCALE GENOMIC DNA]</scope>
    <source>
        <strain evidence="1 2">CBS 109695</strain>
    </source>
</reference>
<gene>
    <name evidence="1" type="ORF">FIBSPDRAFT_1051405</name>
</gene>
<proteinExistence type="predicted"/>